<keyword evidence="6" id="KW-1185">Reference proteome</keyword>
<dbReference type="GO" id="GO:0003677">
    <property type="term" value="F:DNA binding"/>
    <property type="evidence" value="ECO:0007669"/>
    <property type="project" value="UniProtKB-KW"/>
</dbReference>
<reference evidence="6" key="1">
    <citation type="submission" date="2016-10" db="EMBL/GenBank/DDBJ databases">
        <authorList>
            <person name="Varghese N."/>
            <person name="Submissions S."/>
        </authorList>
    </citation>
    <scope>NUCLEOTIDE SEQUENCE [LARGE SCALE GENOMIC DNA]</scope>
    <source>
        <strain evidence="6">DSM 22361</strain>
    </source>
</reference>
<dbReference type="SUPFAM" id="SSF46785">
    <property type="entry name" value="Winged helix' DNA-binding domain"/>
    <property type="match status" value="1"/>
</dbReference>
<evidence type="ECO:0000313" key="6">
    <source>
        <dbReference type="Proteomes" id="UP000236731"/>
    </source>
</evidence>
<evidence type="ECO:0000259" key="4">
    <source>
        <dbReference type="PROSITE" id="PS50995"/>
    </source>
</evidence>
<dbReference type="Proteomes" id="UP000236731">
    <property type="component" value="Unassembled WGS sequence"/>
</dbReference>
<dbReference type="OrthoDB" id="996843at2"/>
<accession>A0A1H5YMU2</accession>
<dbReference type="InterPro" id="IPR036388">
    <property type="entry name" value="WH-like_DNA-bd_sf"/>
</dbReference>
<proteinExistence type="predicted"/>
<evidence type="ECO:0000313" key="5">
    <source>
        <dbReference type="EMBL" id="SEG25479.1"/>
    </source>
</evidence>
<organism evidence="5 6">
    <name type="scientific">Sphingobacterium lactis</name>
    <dbReference type="NCBI Taxonomy" id="797291"/>
    <lineage>
        <taxon>Bacteria</taxon>
        <taxon>Pseudomonadati</taxon>
        <taxon>Bacteroidota</taxon>
        <taxon>Sphingobacteriia</taxon>
        <taxon>Sphingobacteriales</taxon>
        <taxon>Sphingobacteriaceae</taxon>
        <taxon>Sphingobacterium</taxon>
    </lineage>
</organism>
<keyword evidence="3" id="KW-0804">Transcription</keyword>
<protein>
    <submittedName>
        <fullName evidence="5">DNA-binding transcriptional regulator, MarR family</fullName>
    </submittedName>
</protein>
<feature type="domain" description="HTH marR-type" evidence="4">
    <location>
        <begin position="2"/>
        <end position="140"/>
    </location>
</feature>
<dbReference type="AlphaFoldDB" id="A0A1H5YMU2"/>
<dbReference type="SMART" id="SM00347">
    <property type="entry name" value="HTH_MARR"/>
    <property type="match status" value="1"/>
</dbReference>
<dbReference type="RefSeq" id="WP_103906243.1">
    <property type="nucleotide sequence ID" value="NZ_CP049246.1"/>
</dbReference>
<dbReference type="EMBL" id="FNUT01000006">
    <property type="protein sequence ID" value="SEG25479.1"/>
    <property type="molecule type" value="Genomic_DNA"/>
</dbReference>
<name>A0A1H5YMU2_9SPHI</name>
<evidence type="ECO:0000256" key="3">
    <source>
        <dbReference type="ARBA" id="ARBA00023163"/>
    </source>
</evidence>
<dbReference type="PROSITE" id="PS50995">
    <property type="entry name" value="HTH_MARR_2"/>
    <property type="match status" value="1"/>
</dbReference>
<evidence type="ECO:0000256" key="2">
    <source>
        <dbReference type="ARBA" id="ARBA00023125"/>
    </source>
</evidence>
<dbReference type="GO" id="GO:0006950">
    <property type="term" value="P:response to stress"/>
    <property type="evidence" value="ECO:0007669"/>
    <property type="project" value="TreeGrafter"/>
</dbReference>
<dbReference type="Pfam" id="PF01047">
    <property type="entry name" value="MarR"/>
    <property type="match status" value="1"/>
</dbReference>
<dbReference type="Gene3D" id="1.10.10.10">
    <property type="entry name" value="Winged helix-like DNA-binding domain superfamily/Winged helix DNA-binding domain"/>
    <property type="match status" value="1"/>
</dbReference>
<gene>
    <name evidence="5" type="ORF">SAMN05421877_10665</name>
</gene>
<dbReference type="PRINTS" id="PR00598">
    <property type="entry name" value="HTHMARR"/>
</dbReference>
<dbReference type="InterPro" id="IPR036390">
    <property type="entry name" value="WH_DNA-bd_sf"/>
</dbReference>
<dbReference type="InterPro" id="IPR039422">
    <property type="entry name" value="MarR/SlyA-like"/>
</dbReference>
<keyword evidence="2 5" id="KW-0238">DNA-binding</keyword>
<dbReference type="GO" id="GO:0003700">
    <property type="term" value="F:DNA-binding transcription factor activity"/>
    <property type="evidence" value="ECO:0007669"/>
    <property type="project" value="InterPro"/>
</dbReference>
<keyword evidence="1" id="KW-0805">Transcription regulation</keyword>
<sequence>MENKVVRQLISNIISLRVGIKQFYFQRVKELDLDLTYEMVQVLAVLWREGELNQQDIADAVQKSKASITPLIDNLCKRELVERIPDPNDRRNNKITVTAKGFAYQAKVEPIQQEFLDKIIQDISMDEIKELNNSLVKIRKALY</sequence>
<dbReference type="PANTHER" id="PTHR33164:SF64">
    <property type="entry name" value="TRANSCRIPTIONAL REGULATOR SLYA"/>
    <property type="match status" value="1"/>
</dbReference>
<dbReference type="PANTHER" id="PTHR33164">
    <property type="entry name" value="TRANSCRIPTIONAL REGULATOR, MARR FAMILY"/>
    <property type="match status" value="1"/>
</dbReference>
<evidence type="ECO:0000256" key="1">
    <source>
        <dbReference type="ARBA" id="ARBA00023015"/>
    </source>
</evidence>
<dbReference type="InterPro" id="IPR000835">
    <property type="entry name" value="HTH_MarR-typ"/>
</dbReference>